<sequence>MHSQRQRIILIIALGCLQATQYVVAQMEVPVATRMQELVPGPDGLPSPLPAMSAQKGPMTSQPDLSSGFGAMARGKHPDILPVELGDRQHEFRDRSATPNNVDFELAQGEGTSRQIEKFRTGHEVDAPGLSHTQSVQGEETNQEIETASNREAHAPRIQQIGPAQTAERHQQNDDGVESDGKTEELDWLGLKKVSSFIHLNSTNCKDGTDIDVAGPFTRKDEFDTIRDQLAIFRQAAIRKNSRRNLLREARGWRDFMRRLTERKKLLVDIEELKCILKLLPASERDRLFKLLDKEVVLGPLEPVEPLGLTNIPDNDEQGKLESASTSRNIGKTDGDLTKKSYPASRESLARISSPTYMEPGKLTGDVLDEVRERVTWDWLKKLNEFLHKIIPLKNGFRIIPTNAGNLEALLLQHFVFRTVELIHKHGFISSQQVNKFIELPDTTLVAAAMVYEWRFLIPLGRNGYRACFTDFNLSEDFTLLLTKGIQRMHPSQDRSGRHFFYPLHYFYAQSVPVLMN</sequence>
<accession>A0ACC0ECB1</accession>
<organism evidence="1 2">
    <name type="scientific">Puccinia striiformis f. sp. tritici</name>
    <dbReference type="NCBI Taxonomy" id="168172"/>
    <lineage>
        <taxon>Eukaryota</taxon>
        <taxon>Fungi</taxon>
        <taxon>Dikarya</taxon>
        <taxon>Basidiomycota</taxon>
        <taxon>Pucciniomycotina</taxon>
        <taxon>Pucciniomycetes</taxon>
        <taxon>Pucciniales</taxon>
        <taxon>Pucciniaceae</taxon>
        <taxon>Puccinia</taxon>
    </lineage>
</organism>
<gene>
    <name evidence="1" type="ORF">MJO28_008554</name>
</gene>
<reference evidence="1 2" key="3">
    <citation type="journal article" date="2022" name="Microbiol. Spectr.">
        <title>Folding features and dynamics of 3D genome architecture in plant fungal pathogens.</title>
        <authorList>
            <person name="Xia C."/>
        </authorList>
    </citation>
    <scope>NUCLEOTIDE SEQUENCE [LARGE SCALE GENOMIC DNA]</scope>
    <source>
        <strain evidence="1 2">93-210</strain>
    </source>
</reference>
<dbReference type="Proteomes" id="UP001060170">
    <property type="component" value="Chromosome 8"/>
</dbReference>
<evidence type="ECO:0000313" key="2">
    <source>
        <dbReference type="Proteomes" id="UP001060170"/>
    </source>
</evidence>
<dbReference type="EMBL" id="CM045872">
    <property type="protein sequence ID" value="KAI7949733.1"/>
    <property type="molecule type" value="Genomic_DNA"/>
</dbReference>
<reference evidence="2" key="1">
    <citation type="journal article" date="2018" name="BMC Genomics">
        <title>Genomic insights into host adaptation between the wheat stripe rust pathogen (Puccinia striiformis f. sp. tritici) and the barley stripe rust pathogen (Puccinia striiformis f. sp. hordei).</title>
        <authorList>
            <person name="Xia C."/>
            <person name="Wang M."/>
            <person name="Yin C."/>
            <person name="Cornejo O.E."/>
            <person name="Hulbert S.H."/>
            <person name="Chen X."/>
        </authorList>
    </citation>
    <scope>NUCLEOTIDE SEQUENCE [LARGE SCALE GENOMIC DNA]</scope>
    <source>
        <strain evidence="2">93-210</strain>
    </source>
</reference>
<protein>
    <submittedName>
        <fullName evidence="1">Uncharacterized protein</fullName>
    </submittedName>
</protein>
<keyword evidence="2" id="KW-1185">Reference proteome</keyword>
<evidence type="ECO:0000313" key="1">
    <source>
        <dbReference type="EMBL" id="KAI7949733.1"/>
    </source>
</evidence>
<name>A0ACC0ECB1_9BASI</name>
<reference evidence="2" key="2">
    <citation type="journal article" date="2018" name="Mol. Plant Microbe Interact.">
        <title>Genome sequence resources for the wheat stripe rust pathogen (Puccinia striiformis f. sp. tritici) and the barley stripe rust pathogen (Puccinia striiformis f. sp. hordei).</title>
        <authorList>
            <person name="Xia C."/>
            <person name="Wang M."/>
            <person name="Yin C."/>
            <person name="Cornejo O.E."/>
            <person name="Hulbert S.H."/>
            <person name="Chen X."/>
        </authorList>
    </citation>
    <scope>NUCLEOTIDE SEQUENCE [LARGE SCALE GENOMIC DNA]</scope>
    <source>
        <strain evidence="2">93-210</strain>
    </source>
</reference>
<proteinExistence type="predicted"/>
<comment type="caution">
    <text evidence="1">The sequence shown here is derived from an EMBL/GenBank/DDBJ whole genome shotgun (WGS) entry which is preliminary data.</text>
</comment>